<dbReference type="PANTHER" id="PTHR32432">
    <property type="entry name" value="CELL DIVISION PROTEIN FTSA-RELATED"/>
    <property type="match status" value="1"/>
</dbReference>
<dbReference type="Proteomes" id="UP000782312">
    <property type="component" value="Unassembled WGS sequence"/>
</dbReference>
<dbReference type="SUPFAM" id="SSF53067">
    <property type="entry name" value="Actin-like ATPase domain"/>
    <property type="match status" value="2"/>
</dbReference>
<dbReference type="Gene3D" id="3.30.1490.110">
    <property type="match status" value="1"/>
</dbReference>
<dbReference type="Gene3D" id="3.30.420.40">
    <property type="match status" value="2"/>
</dbReference>
<evidence type="ECO:0000256" key="1">
    <source>
        <dbReference type="ARBA" id="ARBA00022475"/>
    </source>
</evidence>
<comment type="caution">
    <text evidence="8">The sequence shown here is derived from an EMBL/GenBank/DDBJ whole genome shotgun (WGS) entry which is preliminary data.</text>
</comment>
<dbReference type="InterPro" id="IPR050696">
    <property type="entry name" value="FtsA/MreB"/>
</dbReference>
<dbReference type="GO" id="GO:0009898">
    <property type="term" value="C:cytoplasmic side of plasma membrane"/>
    <property type="evidence" value="ECO:0007669"/>
    <property type="project" value="UniProtKB-UniRule"/>
</dbReference>
<keyword evidence="2 5" id="KW-0132">Cell division</keyword>
<keyword evidence="1 5" id="KW-1003">Cell membrane</keyword>
<gene>
    <name evidence="5 8" type="primary">ftsA</name>
    <name evidence="8" type="ORF">HYZ11_07860</name>
</gene>
<comment type="function">
    <text evidence="5 6">Cell division protein that is involved in the assembly of the Z ring. May serve as a membrane anchor for the Z ring.</text>
</comment>
<sequence length="415" mass="44225">MSKRGDVLVGLDIGTSKICVVVAEVNEDGSLEIVGLGKHPSKGLNRGSVVNIDQTVESIRAAVEEAEFISGTPIRSAYVGVAGGHIRSFNTNGIVAIKSKIVTKEDIDRVVEQARAVTMPADHEIIHVLPQEYIVDEQEGITEPIGMAGVRLESKVHIVSGAIPAIQNISRSVERAGLSVERLVLQPLASSLAALTEDERDLGVAVVDIGSGTSDVAVISGGALRYTAIVPVAGNHVTRDIAIGLRTPDYQAERIKKEYGCAVASRLAHDEEIEVPSVGGRPPRVLSRQMLAEIIEPRMEEVFTLIRREIQKSGMEDLLPAGAVLTGGASMMEGIEDLAERVLQLPVRRGAPLGIGGLVDMVNGPMFSTGVGLAIYAMRTMGPQGRRGWLPGGARNGSIRTAKDRIRHVLASIFR</sequence>
<dbReference type="HAMAP" id="MF_02033">
    <property type="entry name" value="FtsA"/>
    <property type="match status" value="1"/>
</dbReference>
<dbReference type="FunFam" id="3.30.1490.110:FF:000001">
    <property type="entry name" value="Cell division protein FtsA"/>
    <property type="match status" value="1"/>
</dbReference>
<evidence type="ECO:0000313" key="9">
    <source>
        <dbReference type="Proteomes" id="UP000782312"/>
    </source>
</evidence>
<comment type="subcellular location">
    <subcellularLocation>
        <location evidence="5">Cell membrane</location>
        <topology evidence="5">Peripheral membrane protein</topology>
        <orientation evidence="5">Cytoplasmic side</orientation>
    </subcellularLocation>
    <text evidence="5">Localizes to the Z ring in an FtsZ-dependent manner. Targeted to the membrane through a conserved C-terminal amphipathic helix.</text>
</comment>
<evidence type="ECO:0000256" key="6">
    <source>
        <dbReference type="PIRNR" id="PIRNR003101"/>
    </source>
</evidence>
<accession>A0A932I0F8</accession>
<dbReference type="AlphaFoldDB" id="A0A932I0F8"/>
<protein>
    <recommendedName>
        <fullName evidence="5 6">Cell division protein FtsA</fullName>
    </recommendedName>
</protein>
<dbReference type="InterPro" id="IPR020823">
    <property type="entry name" value="Cell_div_FtsA"/>
</dbReference>
<name>A0A932I0F8_UNCTE</name>
<dbReference type="Pfam" id="PF02491">
    <property type="entry name" value="SHS2_FTSA"/>
    <property type="match status" value="1"/>
</dbReference>
<dbReference type="NCBIfam" id="TIGR01174">
    <property type="entry name" value="ftsA"/>
    <property type="match status" value="1"/>
</dbReference>
<dbReference type="NCBIfam" id="NF007009">
    <property type="entry name" value="PRK09472.1"/>
    <property type="match status" value="1"/>
</dbReference>
<keyword evidence="4 5" id="KW-0131">Cell cycle</keyword>
<proteinExistence type="inferred from homology"/>
<dbReference type="GO" id="GO:0043093">
    <property type="term" value="P:FtsZ-dependent cytokinesis"/>
    <property type="evidence" value="ECO:0007669"/>
    <property type="project" value="UniProtKB-UniRule"/>
</dbReference>
<organism evidence="8 9">
    <name type="scientific">Tectimicrobiota bacterium</name>
    <dbReference type="NCBI Taxonomy" id="2528274"/>
    <lineage>
        <taxon>Bacteria</taxon>
        <taxon>Pseudomonadati</taxon>
        <taxon>Nitrospinota/Tectimicrobiota group</taxon>
        <taxon>Candidatus Tectimicrobiota</taxon>
    </lineage>
</organism>
<dbReference type="GO" id="GO:0032153">
    <property type="term" value="C:cell division site"/>
    <property type="evidence" value="ECO:0007669"/>
    <property type="project" value="UniProtKB-UniRule"/>
</dbReference>
<evidence type="ECO:0000259" key="7">
    <source>
        <dbReference type="SMART" id="SM00842"/>
    </source>
</evidence>
<keyword evidence="3 5" id="KW-0472">Membrane</keyword>
<reference evidence="8" key="1">
    <citation type="submission" date="2020-07" db="EMBL/GenBank/DDBJ databases">
        <title>Huge and variable diversity of episymbiotic CPR bacteria and DPANN archaea in groundwater ecosystems.</title>
        <authorList>
            <person name="He C.Y."/>
            <person name="Keren R."/>
            <person name="Whittaker M."/>
            <person name="Farag I.F."/>
            <person name="Doudna J."/>
            <person name="Cate J.H.D."/>
            <person name="Banfield J.F."/>
        </authorList>
    </citation>
    <scope>NUCLEOTIDE SEQUENCE</scope>
    <source>
        <strain evidence="8">NC_groundwater_763_Ag_S-0.2um_68_21</strain>
    </source>
</reference>
<evidence type="ECO:0000256" key="3">
    <source>
        <dbReference type="ARBA" id="ARBA00023136"/>
    </source>
</evidence>
<comment type="similarity">
    <text evidence="5 6">Belongs to the FtsA/MreB family.</text>
</comment>
<comment type="subunit">
    <text evidence="5">Self-interacts. Interacts with FtsZ.</text>
</comment>
<dbReference type="InterPro" id="IPR003494">
    <property type="entry name" value="SHS2_FtsA"/>
</dbReference>
<feature type="domain" description="SHS2" evidence="7">
    <location>
        <begin position="8"/>
        <end position="194"/>
    </location>
</feature>
<dbReference type="EMBL" id="JACPUR010000017">
    <property type="protein sequence ID" value="MBI3127502.1"/>
    <property type="molecule type" value="Genomic_DNA"/>
</dbReference>
<dbReference type="PIRSF" id="PIRSF003101">
    <property type="entry name" value="FtsA"/>
    <property type="match status" value="1"/>
</dbReference>
<evidence type="ECO:0000256" key="2">
    <source>
        <dbReference type="ARBA" id="ARBA00022618"/>
    </source>
</evidence>
<dbReference type="Pfam" id="PF14450">
    <property type="entry name" value="FtsA"/>
    <property type="match status" value="1"/>
</dbReference>
<dbReference type="CDD" id="cd24048">
    <property type="entry name" value="ASKHA_NBD_FtsA"/>
    <property type="match status" value="1"/>
</dbReference>
<evidence type="ECO:0000256" key="5">
    <source>
        <dbReference type="HAMAP-Rule" id="MF_02033"/>
    </source>
</evidence>
<dbReference type="SMART" id="SM00842">
    <property type="entry name" value="FtsA"/>
    <property type="match status" value="1"/>
</dbReference>
<evidence type="ECO:0000313" key="8">
    <source>
        <dbReference type="EMBL" id="MBI3127502.1"/>
    </source>
</evidence>
<dbReference type="PANTHER" id="PTHR32432:SF4">
    <property type="entry name" value="CELL DIVISION PROTEIN FTSA"/>
    <property type="match status" value="1"/>
</dbReference>
<dbReference type="InterPro" id="IPR043129">
    <property type="entry name" value="ATPase_NBD"/>
</dbReference>
<evidence type="ECO:0000256" key="4">
    <source>
        <dbReference type="ARBA" id="ARBA00023306"/>
    </source>
</evidence>